<dbReference type="PANTHER" id="PTHR32133:SF307">
    <property type="entry name" value="OS08G0299600 PROTEIN"/>
    <property type="match status" value="1"/>
</dbReference>
<organism evidence="3">
    <name type="scientific">Oryza sativa subsp. japonica</name>
    <name type="common">Rice</name>
    <dbReference type="NCBI Taxonomy" id="39947"/>
    <lineage>
        <taxon>Eukaryota</taxon>
        <taxon>Viridiplantae</taxon>
        <taxon>Streptophyta</taxon>
        <taxon>Embryophyta</taxon>
        <taxon>Tracheophyta</taxon>
        <taxon>Spermatophyta</taxon>
        <taxon>Magnoliopsida</taxon>
        <taxon>Liliopsida</taxon>
        <taxon>Poales</taxon>
        <taxon>Poaceae</taxon>
        <taxon>BOP clade</taxon>
        <taxon>Oryzoideae</taxon>
        <taxon>Oryzeae</taxon>
        <taxon>Oryzinae</taxon>
        <taxon>Oryza</taxon>
        <taxon>Oryza sativa</taxon>
    </lineage>
</organism>
<evidence type="ECO:0000259" key="2">
    <source>
        <dbReference type="SMART" id="SM00256"/>
    </source>
</evidence>
<dbReference type="SMART" id="SM00256">
    <property type="entry name" value="FBOX"/>
    <property type="match status" value="1"/>
</dbReference>
<feature type="compositionally biased region" description="Polar residues" evidence="1">
    <location>
        <begin position="778"/>
        <end position="795"/>
    </location>
</feature>
<dbReference type="EMBL" id="AY360394">
    <property type="protein sequence ID" value="AAQ56561.1"/>
    <property type="molecule type" value="Genomic_DNA"/>
</dbReference>
<dbReference type="InterPro" id="IPR056594">
    <property type="entry name" value="AT5G49610-like_b-prop"/>
</dbReference>
<feature type="compositionally biased region" description="Basic and acidic residues" evidence="1">
    <location>
        <begin position="31"/>
        <end position="43"/>
    </location>
</feature>
<feature type="region of interest" description="Disordered" evidence="1">
    <location>
        <begin position="778"/>
        <end position="803"/>
    </location>
</feature>
<feature type="region of interest" description="Disordered" evidence="1">
    <location>
        <begin position="600"/>
        <end position="684"/>
    </location>
</feature>
<accession>Q6UU00</accession>
<feature type="region of interest" description="Disordered" evidence="1">
    <location>
        <begin position="264"/>
        <end position="285"/>
    </location>
</feature>
<gene>
    <name evidence="3" type="ORF">OSJNBa0070J19.13</name>
</gene>
<dbReference type="PANTHER" id="PTHR32133">
    <property type="entry name" value="OS07G0120400 PROTEIN"/>
    <property type="match status" value="1"/>
</dbReference>
<sequence>MEAAVQSRRAGRWQPLDQGNNREPCWVGEEEGSRRRTGDRWGRGDDVDFSDGLENSLHELGIDGRCASKKQRTAGLASARRQGCSARRSLEDCAIYRSRRMRSEDEGGAAAGDVDADRWTNATFGCFEAFNVRNDKNIPDLYERRWCSGGGLVGEEGGVGGCRGERGNAVVSDEVEGVELESVEAWAKAVSDSREHEEATLAVARAEEAKDNGQELGKEVGGVILLRGGVVLKGPHGLGPTTAAARKKEIHLVVQGHRYEVAPRASVPHSNPRFRRPHGRTMAPPPELIDNVTASLPPDLISEILLRLPPDEPEHLFRAALVCKSWLRAICEHGFLRRYRAFSAFFTGSKSCRETPPPASPAPQRCPSPPIPPFAGPSIAAMAAPSSTLRTMIATDDDDELVKASVYSSETCAWNKTVILADGYQTWQERLQAITRGESYRTPYVQPRRGALVGDEIYFTLRNENAIIKYNWAANCLSKIDPPIRDVYDISLMEMENGSLGYACIQGSSLYVWSRNASSEGAAEWVQCWVIELEQMVPVANRGDEAFVVGSAEGVGVIFMSTGVGLFTIELKSRRVKKVEEPGVYSSVLPYMSFYTPDGWAPTSEGQNPFPPGAGENPSLLGPSPRSRRRPARGRRGPVRRRPARRRGEPHGGSGARPRGGGLRVGAGDRAAAGEGPLGGGRCGGAGDRVAAGEGPLGGGRRGELVILKTNWTSTNLKTKHFGLRDQISFIPPSPVIVVPVAPFTLLMANLLGTASSASTVLIASLLGHVGLQSTASSASTVQPTSKHQRASSWDSGVGFGER</sequence>
<dbReference type="Gene3D" id="1.20.1280.50">
    <property type="match status" value="1"/>
</dbReference>
<evidence type="ECO:0000313" key="3">
    <source>
        <dbReference type="EMBL" id="AAQ56561.1"/>
    </source>
</evidence>
<dbReference type="Pfam" id="PF23635">
    <property type="entry name" value="Beta-prop_AT5G49610-like"/>
    <property type="match status" value="1"/>
</dbReference>
<name>Q6UU00_ORYSJ</name>
<dbReference type="AlphaFoldDB" id="Q6UU00"/>
<dbReference type="InterPro" id="IPR001810">
    <property type="entry name" value="F-box_dom"/>
</dbReference>
<dbReference type="SUPFAM" id="SSF81383">
    <property type="entry name" value="F-box domain"/>
    <property type="match status" value="1"/>
</dbReference>
<feature type="compositionally biased region" description="Gly residues" evidence="1">
    <location>
        <begin position="651"/>
        <end position="665"/>
    </location>
</feature>
<dbReference type="InterPro" id="IPR036047">
    <property type="entry name" value="F-box-like_dom_sf"/>
</dbReference>
<feature type="domain" description="F-box" evidence="2">
    <location>
        <begin position="296"/>
        <end position="339"/>
    </location>
</feature>
<feature type="region of interest" description="Disordered" evidence="1">
    <location>
        <begin position="1"/>
        <end position="43"/>
    </location>
</feature>
<proteinExistence type="predicted"/>
<evidence type="ECO:0000256" key="1">
    <source>
        <dbReference type="SAM" id="MobiDB-lite"/>
    </source>
</evidence>
<feature type="compositionally biased region" description="Basic residues" evidence="1">
    <location>
        <begin position="626"/>
        <end position="645"/>
    </location>
</feature>
<reference evidence="3" key="1">
    <citation type="journal article" date="2004" name="Nat. Genet.">
        <title>Sequencing of a rice centromere uncovers active genes.</title>
        <authorList>
            <person name="Nagaki K."/>
            <person name="Cheng Z."/>
            <person name="Ouyang S."/>
            <person name="Talbert P.B."/>
            <person name="Kim M."/>
            <person name="Jones K.M."/>
            <person name="Henikoff S."/>
            <person name="Buell C.R."/>
            <person name="Jiang J."/>
        </authorList>
    </citation>
    <scope>NUCLEOTIDE SEQUENCE</scope>
</reference>
<dbReference type="Pfam" id="PF00646">
    <property type="entry name" value="F-box"/>
    <property type="match status" value="1"/>
</dbReference>
<protein>
    <recommendedName>
        <fullName evidence="2">F-box domain-containing protein</fullName>
    </recommendedName>
</protein>